<dbReference type="STRING" id="743788.S8FNH8"/>
<evidence type="ECO:0000313" key="3">
    <source>
        <dbReference type="Proteomes" id="UP000015241"/>
    </source>
</evidence>
<organism evidence="2 3">
    <name type="scientific">Fomitopsis schrenkii</name>
    <name type="common">Brown rot fungus</name>
    <dbReference type="NCBI Taxonomy" id="2126942"/>
    <lineage>
        <taxon>Eukaryota</taxon>
        <taxon>Fungi</taxon>
        <taxon>Dikarya</taxon>
        <taxon>Basidiomycota</taxon>
        <taxon>Agaricomycotina</taxon>
        <taxon>Agaricomycetes</taxon>
        <taxon>Polyporales</taxon>
        <taxon>Fomitopsis</taxon>
    </lineage>
</organism>
<dbReference type="GO" id="GO:0006382">
    <property type="term" value="P:adenosine to inosine editing"/>
    <property type="evidence" value="ECO:0007669"/>
    <property type="project" value="TreeGrafter"/>
</dbReference>
<dbReference type="AlphaFoldDB" id="S8FNH8"/>
<dbReference type="Pfam" id="PF02137">
    <property type="entry name" value="A_deamin"/>
    <property type="match status" value="1"/>
</dbReference>
<dbReference type="EMBL" id="KE504133">
    <property type="protein sequence ID" value="EPT02821.1"/>
    <property type="molecule type" value="Genomic_DNA"/>
</dbReference>
<proteinExistence type="predicted"/>
<name>S8FNH8_FOMSC</name>
<dbReference type="Pfam" id="PF20526">
    <property type="entry name" value="DUF6741"/>
    <property type="match status" value="1"/>
</dbReference>
<dbReference type="GO" id="GO:0003726">
    <property type="term" value="F:double-stranded RNA adenosine deaminase activity"/>
    <property type="evidence" value="ECO:0007669"/>
    <property type="project" value="TreeGrafter"/>
</dbReference>
<dbReference type="GO" id="GO:0003725">
    <property type="term" value="F:double-stranded RNA binding"/>
    <property type="evidence" value="ECO:0007669"/>
    <property type="project" value="TreeGrafter"/>
</dbReference>
<accession>S8FNH8</accession>
<keyword evidence="3" id="KW-1185">Reference proteome</keyword>
<dbReference type="GO" id="GO:0008251">
    <property type="term" value="F:tRNA-specific adenosine deaminase activity"/>
    <property type="evidence" value="ECO:0007669"/>
    <property type="project" value="TreeGrafter"/>
</dbReference>
<protein>
    <recommendedName>
        <fullName evidence="1">A to I editase domain-containing protein</fullName>
    </recommendedName>
</protein>
<dbReference type="FunCoup" id="S8FNH8">
    <property type="interactions" value="430"/>
</dbReference>
<evidence type="ECO:0000259" key="1">
    <source>
        <dbReference type="PROSITE" id="PS50141"/>
    </source>
</evidence>
<dbReference type="eggNOG" id="KOG2777">
    <property type="taxonomic scope" value="Eukaryota"/>
</dbReference>
<dbReference type="OrthoDB" id="10268011at2759"/>
<dbReference type="InterPro" id="IPR046629">
    <property type="entry name" value="DUF6741"/>
</dbReference>
<dbReference type="SMART" id="SM00552">
    <property type="entry name" value="ADEAMc"/>
    <property type="match status" value="1"/>
</dbReference>
<dbReference type="PANTHER" id="PTHR10910">
    <property type="entry name" value="EUKARYOTE SPECIFIC DSRNA BINDING PROTEIN"/>
    <property type="match status" value="1"/>
</dbReference>
<dbReference type="Proteomes" id="UP000015241">
    <property type="component" value="Unassembled WGS sequence"/>
</dbReference>
<evidence type="ECO:0000313" key="2">
    <source>
        <dbReference type="EMBL" id="EPT02821.1"/>
    </source>
</evidence>
<sequence>MAYPAYETVPPLHRSMSYGQQYAGYPPGVAYSQPVGVYDPGAYPYTPGRSMSQYAYDDMNLRNGYFPETYASSGYATPYAPHLTRRRSSMSRRGYDRHRGMSTGLIKFKRKGGFRSGITLGEAMSSVMLSGNDSYSHYDFNTDHRGKIVLKIRWTGYTSMTYELPVDNYDGRVELQTLARRIARACVHFIQIPPGQYTILAAFILTRTCPSTAKVVSLATGSKCLPTDRSPKTGDALHDSHAEVLARRGAVRWLMEEVRRASIGQQDSAWLMKASDGQYSLKDGVHVHLYVSTVPCGDASTRFLASFQDTEMAALKDSTLFPELPPNIASRGRDNYALYGVLRTKPGRADSPPTTCMSCSDKIARWNVLGVQGALASKILHPVYIDSIIIGEVDTDMQDLVRADCERAFWRRITDMPTFGLPHGSRLNTPTIHFTSKPFMHSRTALQAANSCNASLCYVADSVKPYEVLINGVKRGVPPKHRHLAKFRPQLCKLAFWELFAQTSVEIGCPVDDELTYYESKQTAVDYQAVKEVLQGPRGPFAGWIRSGQEWESFRMLSMSGMDERSLHSGPS</sequence>
<gene>
    <name evidence="2" type="ORF">FOMPIDRAFT_1029130</name>
</gene>
<dbReference type="HOGENOM" id="CLU_522874_0_0_1"/>
<dbReference type="InParanoid" id="S8FNH8"/>
<dbReference type="PANTHER" id="PTHR10910:SF62">
    <property type="entry name" value="AT07585P-RELATED"/>
    <property type="match status" value="1"/>
</dbReference>
<reference evidence="2 3" key="1">
    <citation type="journal article" date="2012" name="Science">
        <title>The Paleozoic origin of enzymatic lignin decomposition reconstructed from 31 fungal genomes.</title>
        <authorList>
            <person name="Floudas D."/>
            <person name="Binder M."/>
            <person name="Riley R."/>
            <person name="Barry K."/>
            <person name="Blanchette R.A."/>
            <person name="Henrissat B."/>
            <person name="Martinez A.T."/>
            <person name="Otillar R."/>
            <person name="Spatafora J.W."/>
            <person name="Yadav J.S."/>
            <person name="Aerts A."/>
            <person name="Benoit I."/>
            <person name="Boyd A."/>
            <person name="Carlson A."/>
            <person name="Copeland A."/>
            <person name="Coutinho P.M."/>
            <person name="de Vries R.P."/>
            <person name="Ferreira P."/>
            <person name="Findley K."/>
            <person name="Foster B."/>
            <person name="Gaskell J."/>
            <person name="Glotzer D."/>
            <person name="Gorecki P."/>
            <person name="Heitman J."/>
            <person name="Hesse C."/>
            <person name="Hori C."/>
            <person name="Igarashi K."/>
            <person name="Jurgens J.A."/>
            <person name="Kallen N."/>
            <person name="Kersten P."/>
            <person name="Kohler A."/>
            <person name="Kuees U."/>
            <person name="Kumar T.K.A."/>
            <person name="Kuo A."/>
            <person name="LaButti K."/>
            <person name="Larrondo L.F."/>
            <person name="Lindquist E."/>
            <person name="Ling A."/>
            <person name="Lombard V."/>
            <person name="Lucas S."/>
            <person name="Lundell T."/>
            <person name="Martin R."/>
            <person name="McLaughlin D.J."/>
            <person name="Morgenstern I."/>
            <person name="Morin E."/>
            <person name="Murat C."/>
            <person name="Nagy L.G."/>
            <person name="Nolan M."/>
            <person name="Ohm R.A."/>
            <person name="Patyshakuliyeva A."/>
            <person name="Rokas A."/>
            <person name="Ruiz-Duenas F.J."/>
            <person name="Sabat G."/>
            <person name="Salamov A."/>
            <person name="Samejima M."/>
            <person name="Schmutz J."/>
            <person name="Slot J.C."/>
            <person name="St John F."/>
            <person name="Stenlid J."/>
            <person name="Sun H."/>
            <person name="Sun S."/>
            <person name="Syed K."/>
            <person name="Tsang A."/>
            <person name="Wiebenga A."/>
            <person name="Young D."/>
            <person name="Pisabarro A."/>
            <person name="Eastwood D.C."/>
            <person name="Martin F."/>
            <person name="Cullen D."/>
            <person name="Grigoriev I.V."/>
            <person name="Hibbett D.S."/>
        </authorList>
    </citation>
    <scope>NUCLEOTIDE SEQUENCE</scope>
    <source>
        <strain evidence="3">FP-58527</strain>
    </source>
</reference>
<dbReference type="PROSITE" id="PS50141">
    <property type="entry name" value="A_DEAMIN_EDITASE"/>
    <property type="match status" value="1"/>
</dbReference>
<dbReference type="GO" id="GO:0005730">
    <property type="term" value="C:nucleolus"/>
    <property type="evidence" value="ECO:0007669"/>
    <property type="project" value="TreeGrafter"/>
</dbReference>
<dbReference type="GO" id="GO:0006396">
    <property type="term" value="P:RNA processing"/>
    <property type="evidence" value="ECO:0007669"/>
    <property type="project" value="InterPro"/>
</dbReference>
<feature type="domain" description="A to I editase" evidence="1">
    <location>
        <begin position="217"/>
        <end position="554"/>
    </location>
</feature>
<dbReference type="InterPro" id="IPR002466">
    <property type="entry name" value="A_deamin"/>
</dbReference>
<dbReference type="GO" id="GO:0005737">
    <property type="term" value="C:cytoplasm"/>
    <property type="evidence" value="ECO:0007669"/>
    <property type="project" value="TreeGrafter"/>
</dbReference>